<keyword evidence="3" id="KW-1185">Reference proteome</keyword>
<gene>
    <name evidence="2" type="ORF">QSV35_14950</name>
</gene>
<dbReference type="EMBL" id="JASXSZ010000005">
    <property type="protein sequence ID" value="MDL9980637.1"/>
    <property type="molecule type" value="Genomic_DNA"/>
</dbReference>
<feature type="transmembrane region" description="Helical" evidence="1">
    <location>
        <begin position="41"/>
        <end position="61"/>
    </location>
</feature>
<proteinExistence type="predicted"/>
<keyword evidence="1" id="KW-0472">Membrane</keyword>
<keyword evidence="1" id="KW-0812">Transmembrane</keyword>
<dbReference type="PANTHER" id="PTHR34980">
    <property type="entry name" value="INNER MEMBRANE PROTEIN-RELATED-RELATED"/>
    <property type="match status" value="1"/>
</dbReference>
<sequence length="148" mass="16485">MTSPAVPLDQPLYNATFGQAVGRFWRKYATFSGRASRSEYWWAYLFNVIIGVVLWTFALIFGLSGASVDQATGKLVYGPGFVPVMIIAVLWSLAILIPGLAVTWRRFHDTNKSGAFWFLAFIPVVGEIIVIVLLVLDKDPAGVRFDKR</sequence>
<dbReference type="PANTHER" id="PTHR34980:SF2">
    <property type="entry name" value="INNER MEMBRANE PROTEIN YHAH-RELATED"/>
    <property type="match status" value="1"/>
</dbReference>
<dbReference type="Pfam" id="PF05656">
    <property type="entry name" value="DUF805"/>
    <property type="match status" value="1"/>
</dbReference>
<protein>
    <submittedName>
        <fullName evidence="2">DUF805 domain-containing protein</fullName>
    </submittedName>
</protein>
<dbReference type="InterPro" id="IPR008523">
    <property type="entry name" value="DUF805"/>
</dbReference>
<comment type="caution">
    <text evidence="2">The sequence shown here is derived from an EMBL/GenBank/DDBJ whole genome shotgun (WGS) entry which is preliminary data.</text>
</comment>
<feature type="transmembrane region" description="Helical" evidence="1">
    <location>
        <begin position="116"/>
        <end position="136"/>
    </location>
</feature>
<evidence type="ECO:0000256" key="1">
    <source>
        <dbReference type="SAM" id="Phobius"/>
    </source>
</evidence>
<organism evidence="2 3">
    <name type="scientific">Microbacterium candidum</name>
    <dbReference type="NCBI Taxonomy" id="3041922"/>
    <lineage>
        <taxon>Bacteria</taxon>
        <taxon>Bacillati</taxon>
        <taxon>Actinomycetota</taxon>
        <taxon>Actinomycetes</taxon>
        <taxon>Micrococcales</taxon>
        <taxon>Microbacteriaceae</taxon>
        <taxon>Microbacterium</taxon>
    </lineage>
</organism>
<name>A0ABT7N1P4_9MICO</name>
<evidence type="ECO:0000313" key="3">
    <source>
        <dbReference type="Proteomes" id="UP001235064"/>
    </source>
</evidence>
<accession>A0ABT7N1P4</accession>
<dbReference type="Proteomes" id="UP001235064">
    <property type="component" value="Unassembled WGS sequence"/>
</dbReference>
<feature type="transmembrane region" description="Helical" evidence="1">
    <location>
        <begin position="81"/>
        <end position="104"/>
    </location>
</feature>
<evidence type="ECO:0000313" key="2">
    <source>
        <dbReference type="EMBL" id="MDL9980637.1"/>
    </source>
</evidence>
<reference evidence="2 3" key="1">
    <citation type="submission" date="2023-06" db="EMBL/GenBank/DDBJ databases">
        <title>Microbacterium sp. nov., isolated from a waste landfill.</title>
        <authorList>
            <person name="Wen W."/>
        </authorList>
    </citation>
    <scope>NUCLEOTIDE SEQUENCE [LARGE SCALE GENOMIC DNA]</scope>
    <source>
        <strain evidence="2 3">ASV49</strain>
    </source>
</reference>
<dbReference type="RefSeq" id="WP_286289606.1">
    <property type="nucleotide sequence ID" value="NZ_JASXSZ010000005.1"/>
</dbReference>
<keyword evidence="1" id="KW-1133">Transmembrane helix</keyword>